<keyword evidence="2" id="KW-0812">Transmembrane</keyword>
<proteinExistence type="predicted"/>
<dbReference type="Proteomes" id="UP000405524">
    <property type="component" value="Unassembled WGS sequence"/>
</dbReference>
<feature type="transmembrane region" description="Helical" evidence="2">
    <location>
        <begin position="117"/>
        <end position="138"/>
    </location>
</feature>
<dbReference type="InterPro" id="IPR009706">
    <property type="entry name" value="DUF1287"/>
</dbReference>
<organism evidence="3 4">
    <name type="scientific">Collinsella intestinalis</name>
    <dbReference type="NCBI Taxonomy" id="147207"/>
    <lineage>
        <taxon>Bacteria</taxon>
        <taxon>Bacillati</taxon>
        <taxon>Actinomycetota</taxon>
        <taxon>Coriobacteriia</taxon>
        <taxon>Coriobacteriales</taxon>
        <taxon>Coriobacteriaceae</taxon>
        <taxon>Collinsella</taxon>
    </lineage>
</organism>
<evidence type="ECO:0008006" key="5">
    <source>
        <dbReference type="Google" id="ProtNLM"/>
    </source>
</evidence>
<reference evidence="3 4" key="1">
    <citation type="submission" date="2019-10" db="EMBL/GenBank/DDBJ databases">
        <authorList>
            <person name="Wolf R A."/>
        </authorList>
    </citation>
    <scope>NUCLEOTIDE SEQUENCE [LARGE SCALE GENOMIC DNA]</scope>
    <source>
        <strain evidence="3">Collinsella_intestinalis_DSM_13632</strain>
    </source>
</reference>
<protein>
    <recommendedName>
        <fullName evidence="5">DUF1287 domain-containing protein</fullName>
    </recommendedName>
</protein>
<sequence>MGYNIEDNGIRIHRMDDAVCQMYDFAQGRWVNSAEIMDMFIGELWADKVSEAEANSVTPRAAAESIPCDNGADSSGQKSMLAAKGASQSLHRDPECRRITGKDGGMEMGARRSGSRIFIVMLAILALTLIAVGAVRIATGRLCITSSHRPVDRYEGASGAGDAGLSADPAATVDADADGIADNGDVLAAALAYIQTRPHYKSVYYPSGYPDDKHGVCTDVVAIACREAGYDLQALVAADVARRPEAYAIEIPDPAIDFRRTPNLKVFFDAHAQHLVDDADEITEWRGGDIVLYEGHIGIVSDRRNERGVPYLIHHSGPFQLRYEEDKLQSYGHIVGHYRLDPTCFALLSQGADSHNSAT</sequence>
<gene>
    <name evidence="3" type="ORF">JKKLCJKK_00109</name>
</gene>
<dbReference type="AlphaFoldDB" id="A0A5K1IR06"/>
<feature type="compositionally biased region" description="Basic and acidic residues" evidence="1">
    <location>
        <begin position="90"/>
        <end position="105"/>
    </location>
</feature>
<accession>A0A5K1IR06</accession>
<keyword evidence="2" id="KW-0472">Membrane</keyword>
<dbReference type="Pfam" id="PF06940">
    <property type="entry name" value="DUF1287"/>
    <property type="match status" value="1"/>
</dbReference>
<evidence type="ECO:0000313" key="3">
    <source>
        <dbReference type="EMBL" id="VWL90702.1"/>
    </source>
</evidence>
<keyword evidence="2" id="KW-1133">Transmembrane helix</keyword>
<feature type="region of interest" description="Disordered" evidence="1">
    <location>
        <begin position="60"/>
        <end position="107"/>
    </location>
</feature>
<dbReference type="EMBL" id="CABWIC010000007">
    <property type="protein sequence ID" value="VWL90702.1"/>
    <property type="molecule type" value="Genomic_DNA"/>
</dbReference>
<evidence type="ECO:0000313" key="4">
    <source>
        <dbReference type="Proteomes" id="UP000405524"/>
    </source>
</evidence>
<evidence type="ECO:0000256" key="1">
    <source>
        <dbReference type="SAM" id="MobiDB-lite"/>
    </source>
</evidence>
<name>A0A5K1IR06_9ACTN</name>
<evidence type="ECO:0000256" key="2">
    <source>
        <dbReference type="SAM" id="Phobius"/>
    </source>
</evidence>